<evidence type="ECO:0000256" key="1">
    <source>
        <dbReference type="SAM" id="MobiDB-lite"/>
    </source>
</evidence>
<evidence type="ECO:0000313" key="3">
    <source>
        <dbReference type="Proteomes" id="UP000345637"/>
    </source>
</evidence>
<proteinExistence type="predicted"/>
<reference evidence="2 3" key="1">
    <citation type="submission" date="2019-03" db="EMBL/GenBank/DDBJ databases">
        <authorList>
            <consortium name="Pathogen Informatics"/>
        </authorList>
    </citation>
    <scope>NUCLEOTIDE SEQUENCE [LARGE SCALE GENOMIC DNA]</scope>
    <source>
        <strain evidence="2 3">NCTC12998</strain>
    </source>
</reference>
<sequence>MISKEAIKRGYNRGNYLAGVHTPPGWAAQSQVEGRGHSLQRDPVTVSESIVDQLRSVANEVLTARHDVLNWTRDWWAGSMIAETDGNPATPNCGYRPRLPRRAGSGGGQNRPSPPSAANGFRRTQQRYRRRVAGARRQLCSTSVTSTNC</sequence>
<protein>
    <submittedName>
        <fullName evidence="2">Uncharacterized protein</fullName>
    </submittedName>
</protein>
<organism evidence="2 3">
    <name type="scientific">Raoultella planticola</name>
    <name type="common">Klebsiella planticola</name>
    <dbReference type="NCBI Taxonomy" id="575"/>
    <lineage>
        <taxon>Bacteria</taxon>
        <taxon>Pseudomonadati</taxon>
        <taxon>Pseudomonadota</taxon>
        <taxon>Gammaproteobacteria</taxon>
        <taxon>Enterobacterales</taxon>
        <taxon>Enterobacteriaceae</taxon>
        <taxon>Klebsiella/Raoultella group</taxon>
        <taxon>Raoultella</taxon>
    </lineage>
</organism>
<gene>
    <name evidence="2" type="ORF">NCTC12998_01360</name>
</gene>
<dbReference type="EMBL" id="CAADJE010000016">
    <property type="protein sequence ID" value="VFS60562.1"/>
    <property type="molecule type" value="Genomic_DNA"/>
</dbReference>
<dbReference type="AlphaFoldDB" id="A0A485AHV2"/>
<name>A0A485AHV2_RAOPL</name>
<feature type="compositionally biased region" description="Basic residues" evidence="1">
    <location>
        <begin position="124"/>
        <end position="134"/>
    </location>
</feature>
<evidence type="ECO:0000313" key="2">
    <source>
        <dbReference type="EMBL" id="VFS60562.1"/>
    </source>
</evidence>
<feature type="region of interest" description="Disordered" evidence="1">
    <location>
        <begin position="85"/>
        <end position="149"/>
    </location>
</feature>
<feature type="compositionally biased region" description="Polar residues" evidence="1">
    <location>
        <begin position="139"/>
        <end position="149"/>
    </location>
</feature>
<dbReference type="Proteomes" id="UP000345637">
    <property type="component" value="Unassembled WGS sequence"/>
</dbReference>
<accession>A0A485AHV2</accession>